<sequence length="240" mass="25415">MKQGDMRLILSLVLILMPVAVSAADNPRASAADLAPPEAVVRLVDAAIVEMVTPGGPAAQDWEKQGVDLIARLSAASGGIDATVTVSDTPGDRSVVHYGGGRIDSPDGLKTLMDVPGRTMPGEIAWQDVSELGDGLWMRTSGRLTRRGNALCGQGWETLTILAPADAPLNDDARLAVMVVRLMAERLGAMEMCVIAFELPDGSFAERSFLPDGRPLPKLDEQMKPVRLRPIADAGAILTP</sequence>
<evidence type="ECO:0000256" key="1">
    <source>
        <dbReference type="SAM" id="SignalP"/>
    </source>
</evidence>
<dbReference type="OrthoDB" id="7391161at2"/>
<accession>A0A518RCX0</accession>
<evidence type="ECO:0008006" key="4">
    <source>
        <dbReference type="Google" id="ProtNLM"/>
    </source>
</evidence>
<feature type="chain" id="PRO_5021962382" description="Outer membrane lipoprotein carrier protein LolA" evidence="1">
    <location>
        <begin position="24"/>
        <end position="240"/>
    </location>
</feature>
<dbReference type="EMBL" id="CP042239">
    <property type="protein sequence ID" value="QDX25318.1"/>
    <property type="molecule type" value="Genomic_DNA"/>
</dbReference>
<name>A0A518RCX0_9SPHN</name>
<protein>
    <recommendedName>
        <fullName evidence="4">Outer membrane lipoprotein carrier protein LolA</fullName>
    </recommendedName>
</protein>
<dbReference type="RefSeq" id="WP_145845264.1">
    <property type="nucleotide sequence ID" value="NZ_CP042239.1"/>
</dbReference>
<evidence type="ECO:0000313" key="2">
    <source>
        <dbReference type="EMBL" id="QDX25318.1"/>
    </source>
</evidence>
<dbReference type="Proteomes" id="UP000318055">
    <property type="component" value="Chromosome"/>
</dbReference>
<keyword evidence="3" id="KW-1185">Reference proteome</keyword>
<reference evidence="2 3" key="1">
    <citation type="submission" date="2019-07" db="EMBL/GenBank/DDBJ databases">
        <title>Sphingomonas alkalisoli sp. nov., isolated from rhizosphere soil of Suaedae salsa.</title>
        <authorList>
            <person name="Zhang H."/>
            <person name="Xu L."/>
            <person name="Zhang J.-X."/>
            <person name="Sun J.-Q."/>
        </authorList>
    </citation>
    <scope>NUCLEOTIDE SEQUENCE [LARGE SCALE GENOMIC DNA]</scope>
    <source>
        <strain evidence="2 3">XS-10</strain>
    </source>
</reference>
<keyword evidence="1" id="KW-0732">Signal</keyword>
<feature type="signal peptide" evidence="1">
    <location>
        <begin position="1"/>
        <end position="23"/>
    </location>
</feature>
<gene>
    <name evidence="2" type="ORF">FPZ54_04270</name>
</gene>
<dbReference type="KEGG" id="ssua:FPZ54_04270"/>
<organism evidence="2 3">
    <name type="scientific">Sphingomonas suaedae</name>
    <dbReference type="NCBI Taxonomy" id="2599297"/>
    <lineage>
        <taxon>Bacteria</taxon>
        <taxon>Pseudomonadati</taxon>
        <taxon>Pseudomonadota</taxon>
        <taxon>Alphaproteobacteria</taxon>
        <taxon>Sphingomonadales</taxon>
        <taxon>Sphingomonadaceae</taxon>
        <taxon>Sphingomonas</taxon>
    </lineage>
</organism>
<evidence type="ECO:0000313" key="3">
    <source>
        <dbReference type="Proteomes" id="UP000318055"/>
    </source>
</evidence>
<dbReference type="AlphaFoldDB" id="A0A518RCX0"/>
<proteinExistence type="predicted"/>